<evidence type="ECO:0000256" key="1">
    <source>
        <dbReference type="SAM" id="MobiDB-lite"/>
    </source>
</evidence>
<feature type="region of interest" description="Disordered" evidence="1">
    <location>
        <begin position="1"/>
        <end position="73"/>
    </location>
</feature>
<feature type="non-terminal residue" evidence="2">
    <location>
        <position position="1"/>
    </location>
</feature>
<dbReference type="EMBL" id="MJEQ01037184">
    <property type="protein sequence ID" value="OIT05514.1"/>
    <property type="molecule type" value="Genomic_DNA"/>
</dbReference>
<dbReference type="Proteomes" id="UP000187609">
    <property type="component" value="Unassembled WGS sequence"/>
</dbReference>
<reference evidence="2" key="1">
    <citation type="submission" date="2016-11" db="EMBL/GenBank/DDBJ databases">
        <title>The genome of Nicotiana attenuata.</title>
        <authorList>
            <person name="Xu S."/>
            <person name="Brockmoeller T."/>
            <person name="Gaquerel E."/>
            <person name="Navarro A."/>
            <person name="Kuhl H."/>
            <person name="Gase K."/>
            <person name="Ling Z."/>
            <person name="Zhou W."/>
            <person name="Kreitzer C."/>
            <person name="Stanke M."/>
            <person name="Tang H."/>
            <person name="Lyons E."/>
            <person name="Pandey P."/>
            <person name="Pandey S.P."/>
            <person name="Timmermann B."/>
            <person name="Baldwin I.T."/>
        </authorList>
    </citation>
    <scope>NUCLEOTIDE SEQUENCE [LARGE SCALE GENOMIC DNA]</scope>
    <source>
        <strain evidence="2">UT</strain>
    </source>
</reference>
<comment type="caution">
    <text evidence="2">The sequence shown here is derived from an EMBL/GenBank/DDBJ whole genome shotgun (WGS) entry which is preliminary data.</text>
</comment>
<keyword evidence="3" id="KW-1185">Reference proteome</keyword>
<evidence type="ECO:0000313" key="2">
    <source>
        <dbReference type="EMBL" id="OIT05514.1"/>
    </source>
</evidence>
<dbReference type="Gramene" id="OIT05514">
    <property type="protein sequence ID" value="OIT05514"/>
    <property type="gene ID" value="A4A49_61538"/>
</dbReference>
<accession>A0A1J6ILD2</accession>
<evidence type="ECO:0000313" key="3">
    <source>
        <dbReference type="Proteomes" id="UP000187609"/>
    </source>
</evidence>
<protein>
    <submittedName>
        <fullName evidence="2">Uncharacterized protein</fullName>
    </submittedName>
</protein>
<feature type="compositionally biased region" description="Polar residues" evidence="1">
    <location>
        <begin position="35"/>
        <end position="59"/>
    </location>
</feature>
<feature type="compositionally biased region" description="Low complexity" evidence="1">
    <location>
        <begin position="14"/>
        <end position="26"/>
    </location>
</feature>
<feature type="region of interest" description="Disordered" evidence="1">
    <location>
        <begin position="97"/>
        <end position="123"/>
    </location>
</feature>
<name>A0A1J6ILD2_NICAT</name>
<dbReference type="AlphaFoldDB" id="A0A1J6ILD2"/>
<gene>
    <name evidence="2" type="ORF">A4A49_61538</name>
</gene>
<organism evidence="2 3">
    <name type="scientific">Nicotiana attenuata</name>
    <name type="common">Coyote tobacco</name>
    <dbReference type="NCBI Taxonomy" id="49451"/>
    <lineage>
        <taxon>Eukaryota</taxon>
        <taxon>Viridiplantae</taxon>
        <taxon>Streptophyta</taxon>
        <taxon>Embryophyta</taxon>
        <taxon>Tracheophyta</taxon>
        <taxon>Spermatophyta</taxon>
        <taxon>Magnoliopsida</taxon>
        <taxon>eudicotyledons</taxon>
        <taxon>Gunneridae</taxon>
        <taxon>Pentapetalae</taxon>
        <taxon>asterids</taxon>
        <taxon>lamiids</taxon>
        <taxon>Solanales</taxon>
        <taxon>Solanaceae</taxon>
        <taxon>Nicotianoideae</taxon>
        <taxon>Nicotianeae</taxon>
        <taxon>Nicotiana</taxon>
    </lineage>
</organism>
<sequence length="134" mass="14495">APERGRSLDTQVAHQQNNQPINQQIHGHQDVHNADATNADSSEDATNTDSNVDVTNVDPSSPVDIDTLPNQADVDPVQHFDNVEVEEMAEMFDSVSAADNEGDGVPDANLTDTNLRRSGGTTKAPLWLEDYVTT</sequence>
<proteinExistence type="predicted"/>